<accession>A0A1L3GEU3</accession>
<dbReference type="AlphaFoldDB" id="A0A1L3GEU3"/>
<dbReference type="EMBL" id="CP015518">
    <property type="protein sequence ID" value="APG24349.1"/>
    <property type="molecule type" value="Genomic_DNA"/>
</dbReference>
<sequence length="122" mass="13247">MNSEPVQEQGPVMVPKGNSKKIWLIIVGVLLILAYAGLFIPAFAGQPINPSAGPGILVWNAWFFFLLWKHFGRRGWVGSLLGALIGVFAFFLAGVHPETPVFVRRGHSGGKTNARSAGFRNC</sequence>
<protein>
    <submittedName>
        <fullName evidence="2">Uncharacterized protein</fullName>
    </submittedName>
</protein>
<dbReference type="RefSeq" id="WP_072286189.1">
    <property type="nucleotide sequence ID" value="NZ_CP015455.1"/>
</dbReference>
<name>A0A1L3GEU3_SYNAC</name>
<keyword evidence="1" id="KW-0472">Membrane</keyword>
<dbReference type="KEGG" id="pace:A6070_12980"/>
<keyword evidence="1" id="KW-1133">Transmembrane helix</keyword>
<feature type="transmembrane region" description="Helical" evidence="1">
    <location>
        <begin position="50"/>
        <end position="68"/>
    </location>
</feature>
<evidence type="ECO:0000313" key="2">
    <source>
        <dbReference type="EMBL" id="APG24349.1"/>
    </source>
</evidence>
<feature type="transmembrane region" description="Helical" evidence="1">
    <location>
        <begin position="75"/>
        <end position="95"/>
    </location>
</feature>
<evidence type="ECO:0000256" key="1">
    <source>
        <dbReference type="SAM" id="Phobius"/>
    </source>
</evidence>
<reference evidence="2 3" key="1">
    <citation type="journal article" date="2017" name="Genome Announc.">
        <title>Complete Genome Sequences of Two Acetylene-Fermenting Pelobacter acetylenicus Strains.</title>
        <authorList>
            <person name="Sutton J.M."/>
            <person name="Baesman S.M."/>
            <person name="Fierst J.L."/>
            <person name="Poret-Peterson A.T."/>
            <person name="Oremland R.S."/>
            <person name="Dunlap D.S."/>
            <person name="Akob D.M."/>
        </authorList>
    </citation>
    <scope>NUCLEOTIDE SEQUENCE [LARGE SCALE GENOMIC DNA]</scope>
    <source>
        <strain evidence="2 3">DSM 3247</strain>
    </source>
</reference>
<organism evidence="2 3">
    <name type="scientific">Syntrophotalea acetylenica</name>
    <name type="common">Pelobacter acetylenicus</name>
    <dbReference type="NCBI Taxonomy" id="29542"/>
    <lineage>
        <taxon>Bacteria</taxon>
        <taxon>Pseudomonadati</taxon>
        <taxon>Thermodesulfobacteriota</taxon>
        <taxon>Desulfuromonadia</taxon>
        <taxon>Desulfuromonadales</taxon>
        <taxon>Syntrophotaleaceae</taxon>
        <taxon>Syntrophotalea</taxon>
    </lineage>
</organism>
<feature type="transmembrane region" description="Helical" evidence="1">
    <location>
        <begin position="22"/>
        <end position="44"/>
    </location>
</feature>
<evidence type="ECO:0000313" key="3">
    <source>
        <dbReference type="Proteomes" id="UP000182264"/>
    </source>
</evidence>
<dbReference type="Proteomes" id="UP000182264">
    <property type="component" value="Chromosome"/>
</dbReference>
<gene>
    <name evidence="2" type="ORF">A7E75_04345</name>
</gene>
<proteinExistence type="predicted"/>
<keyword evidence="1" id="KW-0812">Transmembrane</keyword>
<keyword evidence="3" id="KW-1185">Reference proteome</keyword>